<keyword evidence="1" id="KW-0812">Transmembrane</keyword>
<feature type="transmembrane region" description="Helical" evidence="1">
    <location>
        <begin position="20"/>
        <end position="51"/>
    </location>
</feature>
<dbReference type="AlphaFoldDB" id="A0A1X2EKN0"/>
<sequence>MTVSSSETAPRQGGRGLPAWLNWVLAVLTVPGAALVMLIATGAVLSVAACSTTECPELGRNGFLFNVLFYAPVVVSAATILVSFVTAAKRWGIVVPILGWALLVADLAALAVVFNTG</sequence>
<keyword evidence="3" id="KW-1185">Reference proteome</keyword>
<dbReference type="Proteomes" id="UP000193090">
    <property type="component" value="Unassembled WGS sequence"/>
</dbReference>
<gene>
    <name evidence="2" type="ORF">AWC30_08770</name>
</gene>
<dbReference type="STRING" id="1798.AWC30_08770"/>
<dbReference type="OrthoDB" id="4762660at2"/>
<proteinExistence type="predicted"/>
<keyword evidence="1" id="KW-1133">Transmembrane helix</keyword>
<accession>A0A1X2EKN0</accession>
<dbReference type="RefSeq" id="WP_085109764.1">
    <property type="nucleotide sequence ID" value="NZ_JACKSN010000064.1"/>
</dbReference>
<evidence type="ECO:0000313" key="3">
    <source>
        <dbReference type="Proteomes" id="UP000193090"/>
    </source>
</evidence>
<evidence type="ECO:0000313" key="2">
    <source>
        <dbReference type="EMBL" id="ORX05516.1"/>
    </source>
</evidence>
<protein>
    <submittedName>
        <fullName evidence="2">Uncharacterized protein</fullName>
    </submittedName>
</protein>
<organism evidence="2 3">
    <name type="scientific">Mycolicibacillus trivialis</name>
    <dbReference type="NCBI Taxonomy" id="1798"/>
    <lineage>
        <taxon>Bacteria</taxon>
        <taxon>Bacillati</taxon>
        <taxon>Actinomycetota</taxon>
        <taxon>Actinomycetes</taxon>
        <taxon>Mycobacteriales</taxon>
        <taxon>Mycobacteriaceae</taxon>
        <taxon>Mycolicibacillus</taxon>
    </lineage>
</organism>
<keyword evidence="1" id="KW-0472">Membrane</keyword>
<evidence type="ECO:0000256" key="1">
    <source>
        <dbReference type="SAM" id="Phobius"/>
    </source>
</evidence>
<comment type="caution">
    <text evidence="2">The sequence shown here is derived from an EMBL/GenBank/DDBJ whole genome shotgun (WGS) entry which is preliminary data.</text>
</comment>
<feature type="transmembrane region" description="Helical" evidence="1">
    <location>
        <begin position="63"/>
        <end position="85"/>
    </location>
</feature>
<feature type="transmembrane region" description="Helical" evidence="1">
    <location>
        <begin position="91"/>
        <end position="114"/>
    </location>
</feature>
<dbReference type="EMBL" id="LQPZ01000018">
    <property type="protein sequence ID" value="ORX05516.1"/>
    <property type="molecule type" value="Genomic_DNA"/>
</dbReference>
<reference evidence="2 3" key="1">
    <citation type="submission" date="2016-01" db="EMBL/GenBank/DDBJ databases">
        <title>The new phylogeny of the genus Mycobacterium.</title>
        <authorList>
            <person name="Tarcisio F."/>
            <person name="Conor M."/>
            <person name="Antonella G."/>
            <person name="Elisabetta G."/>
            <person name="Giulia F.S."/>
            <person name="Sara T."/>
            <person name="Anna F."/>
            <person name="Clotilde B."/>
            <person name="Roberto B."/>
            <person name="Veronica D.S."/>
            <person name="Fabio R."/>
            <person name="Monica P."/>
            <person name="Olivier J."/>
            <person name="Enrico T."/>
            <person name="Nicola S."/>
        </authorList>
    </citation>
    <scope>NUCLEOTIDE SEQUENCE [LARGE SCALE GENOMIC DNA]</scope>
    <source>
        <strain evidence="2 3">DSM 44153</strain>
    </source>
</reference>
<name>A0A1X2EKN0_9MYCO</name>